<dbReference type="EMBL" id="WNWR01000206">
    <property type="protein sequence ID" value="KAE9988833.1"/>
    <property type="molecule type" value="Genomic_DNA"/>
</dbReference>
<feature type="region of interest" description="Disordered" evidence="1">
    <location>
        <begin position="1"/>
        <end position="85"/>
    </location>
</feature>
<dbReference type="AlphaFoldDB" id="A0A8H3UCP7"/>
<comment type="caution">
    <text evidence="2">The sequence shown here is derived from an EMBL/GenBank/DDBJ whole genome shotgun (WGS) entry which is preliminary data.</text>
</comment>
<evidence type="ECO:0000313" key="4">
    <source>
        <dbReference type="Proteomes" id="UP000447873"/>
    </source>
</evidence>
<gene>
    <name evidence="3" type="ORF">EG327_003196</name>
    <name evidence="2" type="ORF">EG328_008096</name>
</gene>
<dbReference type="Proteomes" id="UP000490939">
    <property type="component" value="Unassembled WGS sequence"/>
</dbReference>
<feature type="compositionally biased region" description="Pro residues" evidence="1">
    <location>
        <begin position="7"/>
        <end position="19"/>
    </location>
</feature>
<evidence type="ECO:0000313" key="5">
    <source>
        <dbReference type="Proteomes" id="UP000490939"/>
    </source>
</evidence>
<feature type="compositionally biased region" description="Polar residues" evidence="1">
    <location>
        <begin position="22"/>
        <end position="39"/>
    </location>
</feature>
<keyword evidence="5" id="KW-1185">Reference proteome</keyword>
<proteinExistence type="predicted"/>
<reference evidence="2 4" key="1">
    <citation type="submission" date="2018-12" db="EMBL/GenBank/DDBJ databases">
        <title>Venturia inaequalis Genome Resource.</title>
        <authorList>
            <person name="Lichtner F.J."/>
        </authorList>
    </citation>
    <scope>NUCLEOTIDE SEQUENCE [LARGE SCALE GENOMIC DNA]</scope>
    <source>
        <strain evidence="2 4">120213</strain>
        <strain evidence="3 5">DMI_063113</strain>
    </source>
</reference>
<sequence length="141" mass="14846">MSQSPEISPPPSPTSPPSSSPKNPQTPITPLAQQLTTALNLGPGSKAPPRRPLNDKPIPAPDSLSAKGKFRSSLGVGLGLPPADQDIDETIIDMGKEGDEEVEVVGTPVRTLDFAEERDDEEVGEGKEGEEDKETSGKPKI</sequence>
<dbReference type="Proteomes" id="UP000447873">
    <property type="component" value="Unassembled WGS sequence"/>
</dbReference>
<evidence type="ECO:0000313" key="3">
    <source>
        <dbReference type="EMBL" id="KAE9988833.1"/>
    </source>
</evidence>
<dbReference type="EMBL" id="WNWS01000449">
    <property type="protein sequence ID" value="KAE9967565.1"/>
    <property type="molecule type" value="Genomic_DNA"/>
</dbReference>
<evidence type="ECO:0000313" key="2">
    <source>
        <dbReference type="EMBL" id="KAE9967565.1"/>
    </source>
</evidence>
<feature type="compositionally biased region" description="Acidic residues" evidence="1">
    <location>
        <begin position="114"/>
        <end position="133"/>
    </location>
</feature>
<feature type="region of interest" description="Disordered" evidence="1">
    <location>
        <begin position="114"/>
        <end position="141"/>
    </location>
</feature>
<evidence type="ECO:0000256" key="1">
    <source>
        <dbReference type="SAM" id="MobiDB-lite"/>
    </source>
</evidence>
<organism evidence="2 4">
    <name type="scientific">Venturia inaequalis</name>
    <name type="common">Apple scab fungus</name>
    <dbReference type="NCBI Taxonomy" id="5025"/>
    <lineage>
        <taxon>Eukaryota</taxon>
        <taxon>Fungi</taxon>
        <taxon>Dikarya</taxon>
        <taxon>Ascomycota</taxon>
        <taxon>Pezizomycotina</taxon>
        <taxon>Dothideomycetes</taxon>
        <taxon>Pleosporomycetidae</taxon>
        <taxon>Venturiales</taxon>
        <taxon>Venturiaceae</taxon>
        <taxon>Venturia</taxon>
    </lineage>
</organism>
<protein>
    <submittedName>
        <fullName evidence="2">Uncharacterized protein</fullName>
    </submittedName>
</protein>
<accession>A0A8H3UCP7</accession>
<name>A0A8H3UCP7_VENIN</name>